<accession>I0W8H1</accession>
<proteinExistence type="predicted"/>
<dbReference type="Proteomes" id="UP000006447">
    <property type="component" value="Unassembled WGS sequence"/>
</dbReference>
<sequence length="22" mass="2516">DIIAKVQRGRTALHKIKSQTDH</sequence>
<gene>
    <name evidence="2" type="ORF">W59_37113</name>
</gene>
<evidence type="ECO:0000256" key="1">
    <source>
        <dbReference type="SAM" id="MobiDB-lite"/>
    </source>
</evidence>
<name>I0W8H1_RHOOP</name>
<evidence type="ECO:0000313" key="3">
    <source>
        <dbReference type="Proteomes" id="UP000006447"/>
    </source>
</evidence>
<feature type="non-terminal residue" evidence="2">
    <location>
        <position position="1"/>
    </location>
</feature>
<feature type="compositionally biased region" description="Basic residues" evidence="1">
    <location>
        <begin position="7"/>
        <end position="22"/>
    </location>
</feature>
<evidence type="ECO:0000313" key="2">
    <source>
        <dbReference type="EMBL" id="EID72687.1"/>
    </source>
</evidence>
<protein>
    <submittedName>
        <fullName evidence="2">Transposase</fullName>
    </submittedName>
</protein>
<dbReference type="AlphaFoldDB" id="I0W8H1"/>
<reference evidence="2 3" key="1">
    <citation type="journal article" date="2012" name="J. Bacteriol.">
        <title>Draft genome sequence of the nitrophenol-degrading actinomycete Rhodococcus imtechensis RKJ300.</title>
        <authorList>
            <person name="Vikram S."/>
            <person name="Kumar S."/>
            <person name="Subramanian S."/>
            <person name="Raghava G.P."/>
        </authorList>
    </citation>
    <scope>NUCLEOTIDE SEQUENCE [LARGE SCALE GENOMIC DNA]</scope>
    <source>
        <strain evidence="2 3">RKJ300</strain>
    </source>
</reference>
<dbReference type="EMBL" id="AJJH01000175">
    <property type="protein sequence ID" value="EID72687.1"/>
    <property type="molecule type" value="Genomic_DNA"/>
</dbReference>
<feature type="region of interest" description="Disordered" evidence="1">
    <location>
        <begin position="1"/>
        <end position="22"/>
    </location>
</feature>
<organism evidence="2 3">
    <name type="scientific">Rhodococcus opacus RKJ300 = JCM 13270</name>
    <dbReference type="NCBI Taxonomy" id="1165867"/>
    <lineage>
        <taxon>Bacteria</taxon>
        <taxon>Bacillati</taxon>
        <taxon>Actinomycetota</taxon>
        <taxon>Actinomycetes</taxon>
        <taxon>Mycobacteriales</taxon>
        <taxon>Nocardiaceae</taxon>
        <taxon>Rhodococcus</taxon>
    </lineage>
</organism>
<comment type="caution">
    <text evidence="2">The sequence shown here is derived from an EMBL/GenBank/DDBJ whole genome shotgun (WGS) entry which is preliminary data.</text>
</comment>